<evidence type="ECO:0000256" key="6">
    <source>
        <dbReference type="ARBA" id="ARBA00022967"/>
    </source>
</evidence>
<evidence type="ECO:0000313" key="11">
    <source>
        <dbReference type="EMBL" id="CUN07226.1"/>
    </source>
</evidence>
<keyword evidence="11" id="KW-0560">Oxidoreductase</keyword>
<dbReference type="OrthoDB" id="9776359at2"/>
<evidence type="ECO:0000256" key="3">
    <source>
        <dbReference type="ARBA" id="ARBA00022630"/>
    </source>
</evidence>
<evidence type="ECO:0000256" key="1">
    <source>
        <dbReference type="ARBA" id="ARBA00022448"/>
    </source>
</evidence>
<dbReference type="InterPro" id="IPR011303">
    <property type="entry name" value="RnfD_bac"/>
</dbReference>
<evidence type="ECO:0000256" key="7">
    <source>
        <dbReference type="ARBA" id="ARBA00022982"/>
    </source>
</evidence>
<keyword evidence="6 10" id="KW-1278">Translocase</keyword>
<sequence length="319" mass="33794">MDTKLIVSASPHVRSDETTQSLMANVIVALCPCVVASAIIFGVRALLVTAVSVVACVAFEWLYCKLLKRANPISDLSAVVTGIILAMNVPVGMPIGQLIIGDLVAIIVVKQLFGGIGMNFANPALVGRIVLFVSFAGSMNKWVFPDAAVDQLSKATPLAVADPSKLSLLDLFMGIHGGVLGETCALAIVLGLVYLVATKTISIAIPASYVGSMFVFYLIATKDLHSALVAVLSGGLLFGAVFMATDYVTSPFTLKGKLVYGVCLGIVTFAIRYWGSYTEGVSFALLFMNLWVPYINDLTRQTPYGYVKPAKKAKEGAGK</sequence>
<dbReference type="HAMAP" id="MF_00462">
    <property type="entry name" value="RsxD_RnfD"/>
    <property type="match status" value="1"/>
</dbReference>
<proteinExistence type="inferred from homology"/>
<evidence type="ECO:0000256" key="2">
    <source>
        <dbReference type="ARBA" id="ARBA00022553"/>
    </source>
</evidence>
<keyword evidence="2 10" id="KW-0597">Phosphoprotein</keyword>
<gene>
    <name evidence="11" type="primary">nqrB_1</name>
    <name evidence="10" type="synonym">rnfD</name>
    <name evidence="11" type="ORF">ERS852582_01792</name>
</gene>
<feature type="transmembrane region" description="Helical" evidence="10">
    <location>
        <begin position="21"/>
        <end position="40"/>
    </location>
</feature>
<feature type="transmembrane region" description="Helical" evidence="10">
    <location>
        <begin position="226"/>
        <end position="245"/>
    </location>
</feature>
<keyword evidence="7 10" id="KW-0249">Electron transport</keyword>
<keyword evidence="5 10" id="KW-0812">Transmembrane</keyword>
<feature type="transmembrane region" description="Helical" evidence="10">
    <location>
        <begin position="203"/>
        <end position="220"/>
    </location>
</feature>
<reference evidence="11 12" key="1">
    <citation type="submission" date="2015-09" db="EMBL/GenBank/DDBJ databases">
        <authorList>
            <consortium name="Pathogen Informatics"/>
        </authorList>
    </citation>
    <scope>NUCLEOTIDE SEQUENCE [LARGE SCALE GENOMIC DNA]</scope>
    <source>
        <strain evidence="11 12">2789STDY5834970</strain>
    </source>
</reference>
<organism evidence="11 12">
    <name type="scientific">Faecalibacterium prausnitzii</name>
    <dbReference type="NCBI Taxonomy" id="853"/>
    <lineage>
        <taxon>Bacteria</taxon>
        <taxon>Bacillati</taxon>
        <taxon>Bacillota</taxon>
        <taxon>Clostridia</taxon>
        <taxon>Eubacteriales</taxon>
        <taxon>Oscillospiraceae</taxon>
        <taxon>Faecalibacterium</taxon>
    </lineage>
</organism>
<keyword evidence="8 10" id="KW-1133">Transmembrane helix</keyword>
<dbReference type="RefSeq" id="WP_055186230.1">
    <property type="nucleotide sequence ID" value="NZ_CYXN01000014.1"/>
</dbReference>
<comment type="cofactor">
    <cofactor evidence="10">
        <name>FMN</name>
        <dbReference type="ChEBI" id="CHEBI:58210"/>
    </cofactor>
</comment>
<dbReference type="GO" id="GO:0016491">
    <property type="term" value="F:oxidoreductase activity"/>
    <property type="evidence" value="ECO:0007669"/>
    <property type="project" value="UniProtKB-KW"/>
</dbReference>
<dbReference type="EC" id="7.-.-.-" evidence="10"/>
<dbReference type="AlphaFoldDB" id="A0A173TYS1"/>
<feature type="transmembrane region" description="Helical" evidence="10">
    <location>
        <begin position="46"/>
        <end position="63"/>
    </location>
</feature>
<evidence type="ECO:0000256" key="8">
    <source>
        <dbReference type="ARBA" id="ARBA00022989"/>
    </source>
</evidence>
<comment type="subcellular location">
    <subcellularLocation>
        <location evidence="10">Cell membrane</location>
        <topology evidence="10">Multi-pass membrane protein</topology>
    </subcellularLocation>
</comment>
<feature type="modified residue" description="FMN phosphoryl threonine" evidence="10">
    <location>
        <position position="156"/>
    </location>
</feature>
<keyword evidence="1 10" id="KW-0813">Transport</keyword>
<evidence type="ECO:0000256" key="10">
    <source>
        <dbReference type="HAMAP-Rule" id="MF_00462"/>
    </source>
</evidence>
<name>A0A173TYS1_9FIRM</name>
<dbReference type="Pfam" id="PF03116">
    <property type="entry name" value="NQR2_RnfD_RnfE"/>
    <property type="match status" value="1"/>
</dbReference>
<dbReference type="PANTHER" id="PTHR30578">
    <property type="entry name" value="ELECTRON TRANSPORT COMPLEX PROTEIN RNFD"/>
    <property type="match status" value="1"/>
</dbReference>
<dbReference type="NCBIfam" id="TIGR01946">
    <property type="entry name" value="rnfD"/>
    <property type="match status" value="1"/>
</dbReference>
<dbReference type="Proteomes" id="UP000095649">
    <property type="component" value="Unassembled WGS sequence"/>
</dbReference>
<evidence type="ECO:0000256" key="5">
    <source>
        <dbReference type="ARBA" id="ARBA00022692"/>
    </source>
</evidence>
<dbReference type="GO" id="GO:0055085">
    <property type="term" value="P:transmembrane transport"/>
    <property type="evidence" value="ECO:0007669"/>
    <property type="project" value="InterPro"/>
</dbReference>
<comment type="similarity">
    <text evidence="10">Belongs to the NqrB/RnfD family.</text>
</comment>
<comment type="subunit">
    <text evidence="10">The complex is composed of six subunits: RnfA, RnfB, RnfC, RnfD, RnfE and RnfG.</text>
</comment>
<dbReference type="InterPro" id="IPR004338">
    <property type="entry name" value="NqrB/RnfD"/>
</dbReference>
<evidence type="ECO:0000256" key="4">
    <source>
        <dbReference type="ARBA" id="ARBA00022643"/>
    </source>
</evidence>
<keyword evidence="9 10" id="KW-0472">Membrane</keyword>
<comment type="function">
    <text evidence="10">Part of a membrane-bound complex that couples electron transfer with translocation of ions across the membrane.</text>
</comment>
<feature type="transmembrane region" description="Helical" evidence="10">
    <location>
        <begin position="171"/>
        <end position="196"/>
    </location>
</feature>
<evidence type="ECO:0000256" key="9">
    <source>
        <dbReference type="ARBA" id="ARBA00023136"/>
    </source>
</evidence>
<feature type="transmembrane region" description="Helical" evidence="10">
    <location>
        <begin position="70"/>
        <end position="89"/>
    </location>
</feature>
<dbReference type="EMBL" id="CYXN01000014">
    <property type="protein sequence ID" value="CUN07226.1"/>
    <property type="molecule type" value="Genomic_DNA"/>
</dbReference>
<dbReference type="GO" id="GO:0022900">
    <property type="term" value="P:electron transport chain"/>
    <property type="evidence" value="ECO:0007669"/>
    <property type="project" value="UniProtKB-UniRule"/>
</dbReference>
<protein>
    <recommendedName>
        <fullName evidence="10">Ion-translocating oxidoreductase complex subunit D</fullName>
        <ecNumber evidence="10">7.-.-.-</ecNumber>
    </recommendedName>
    <alternativeName>
        <fullName evidence="10">Rnf electron transport complex subunit D</fullName>
    </alternativeName>
</protein>
<keyword evidence="3 10" id="KW-0285">Flavoprotein</keyword>
<accession>A0A173TYS1</accession>
<evidence type="ECO:0000313" key="12">
    <source>
        <dbReference type="Proteomes" id="UP000095649"/>
    </source>
</evidence>
<dbReference type="PANTHER" id="PTHR30578:SF0">
    <property type="entry name" value="ION-TRANSLOCATING OXIDOREDUCTASE COMPLEX SUBUNIT D"/>
    <property type="match status" value="1"/>
</dbReference>
<comment type="caution">
    <text evidence="10">Lacks conserved residue(s) required for the propagation of feature annotation.</text>
</comment>
<keyword evidence="4 10" id="KW-0288">FMN</keyword>
<dbReference type="GO" id="GO:0005886">
    <property type="term" value="C:plasma membrane"/>
    <property type="evidence" value="ECO:0007669"/>
    <property type="project" value="UniProtKB-SubCell"/>
</dbReference>
<keyword evidence="10" id="KW-1003">Cell membrane</keyword>